<accession>A0A375E9D1</accession>
<dbReference type="AlphaFoldDB" id="A0A375E9D1"/>
<reference evidence="1" key="1">
    <citation type="submission" date="2018-01" db="EMBL/GenBank/DDBJ databases">
        <authorList>
            <person name="Clerissi C."/>
        </authorList>
    </citation>
    <scope>NUCLEOTIDE SEQUENCE</scope>
    <source>
        <strain evidence="1">Cupriavidus taiwanensis STM 8556</strain>
    </source>
</reference>
<protein>
    <submittedName>
        <fullName evidence="1">Uncharacterized protein</fullName>
    </submittedName>
</protein>
<dbReference type="EMBL" id="OFTH01000039">
    <property type="protein sequence ID" value="SOZ69241.1"/>
    <property type="molecule type" value="Genomic_DNA"/>
</dbReference>
<dbReference type="Proteomes" id="UP000256952">
    <property type="component" value="Chromosome CBM2613_b"/>
</dbReference>
<proteinExistence type="predicted"/>
<comment type="caution">
    <text evidence="1">The sequence shown here is derived from an EMBL/GenBank/DDBJ whole genome shotgun (WGS) entry which is preliminary data.</text>
</comment>
<gene>
    <name evidence="1" type="ORF">CBM2613_B140048</name>
</gene>
<organism evidence="1">
    <name type="scientific">Cupriavidus taiwanensis</name>
    <dbReference type="NCBI Taxonomy" id="164546"/>
    <lineage>
        <taxon>Bacteria</taxon>
        <taxon>Pseudomonadati</taxon>
        <taxon>Pseudomonadota</taxon>
        <taxon>Betaproteobacteria</taxon>
        <taxon>Burkholderiales</taxon>
        <taxon>Burkholderiaceae</taxon>
        <taxon>Cupriavidus</taxon>
    </lineage>
</organism>
<evidence type="ECO:0000313" key="1">
    <source>
        <dbReference type="EMBL" id="SOZ69241.1"/>
    </source>
</evidence>
<name>A0A375E9D1_9BURK</name>
<sequence>MIELIYPVTHPFAKINNLIAEPSLQSPSHCGNAARLIGPCGCTTPFPLRMAIRRSSSVPRRIP</sequence>